<feature type="region of interest" description="Disordered" evidence="1">
    <location>
        <begin position="234"/>
        <end position="260"/>
    </location>
</feature>
<dbReference type="RefSeq" id="WP_065412446.1">
    <property type="nucleotide sequence ID" value="NZ_MASQ01000013.1"/>
</dbReference>
<evidence type="ECO:0000256" key="1">
    <source>
        <dbReference type="SAM" id="MobiDB-lite"/>
    </source>
</evidence>
<name>A0A1B9C202_9PROT</name>
<comment type="caution">
    <text evidence="2">The sequence shown here is derived from an EMBL/GenBank/DDBJ whole genome shotgun (WGS) entry which is preliminary data.</text>
</comment>
<protein>
    <submittedName>
        <fullName evidence="2">Uncharacterized protein</fullName>
    </submittedName>
</protein>
<evidence type="ECO:0000313" key="3">
    <source>
        <dbReference type="Proteomes" id="UP000093129"/>
    </source>
</evidence>
<dbReference type="Proteomes" id="UP000093129">
    <property type="component" value="Unassembled WGS sequence"/>
</dbReference>
<organism evidence="2 3">
    <name type="scientific">Acidithiobacillus ferrivorans</name>
    <dbReference type="NCBI Taxonomy" id="160808"/>
    <lineage>
        <taxon>Bacteria</taxon>
        <taxon>Pseudomonadati</taxon>
        <taxon>Pseudomonadota</taxon>
        <taxon>Acidithiobacillia</taxon>
        <taxon>Acidithiobacillales</taxon>
        <taxon>Acidithiobacillaceae</taxon>
        <taxon>Acidithiobacillus</taxon>
    </lineage>
</organism>
<proteinExistence type="predicted"/>
<gene>
    <name evidence="2" type="ORF">BBC27_00180</name>
</gene>
<reference evidence="2 3" key="1">
    <citation type="submission" date="2016-07" db="EMBL/GenBank/DDBJ databases">
        <title>Draft genome of a psychrotolerant acidophile Acidithiobacillus ferrivorans strain YL15.</title>
        <authorList>
            <person name="Peng T."/>
            <person name="Ma L."/>
            <person name="Nan M."/>
            <person name="An N."/>
            <person name="Wang M."/>
            <person name="Qiu G."/>
            <person name="Zeng W."/>
        </authorList>
    </citation>
    <scope>NUCLEOTIDE SEQUENCE [LARGE SCALE GENOMIC DNA]</scope>
    <source>
        <strain evidence="2 3">YL15</strain>
    </source>
</reference>
<feature type="compositionally biased region" description="Polar residues" evidence="1">
    <location>
        <begin position="250"/>
        <end position="260"/>
    </location>
</feature>
<evidence type="ECO:0000313" key="2">
    <source>
        <dbReference type="EMBL" id="OCB04006.1"/>
    </source>
</evidence>
<dbReference type="EMBL" id="MASQ01000013">
    <property type="protein sequence ID" value="OCB04006.1"/>
    <property type="molecule type" value="Genomic_DNA"/>
</dbReference>
<accession>A0A1B9C202</accession>
<dbReference type="AlphaFoldDB" id="A0A1B9C202"/>
<sequence>MIIYGYNITLSGATVLLAAFTAVSAIFTAIAARHTKKLAQYNKVMITQSEKQHREALRPLCVPTTTTGIAIARFDKVIGPYNVLVRDGLKTTETNGTPTLHLHLVNKGLGPAVNVRLHINNINNQRITKDFMVAHALPPGETCRLLSEIPPLNMNDGSGKLVFGMPPGQIVNDAYFIICEYESMFSGDAYHSTVAKGYRDPSLAGDGKNQWRLNRPLIPPVEFRPGLDASKPIWPLPPEDANYPAEFLNLPSQPEQGQPN</sequence>